<dbReference type="STRING" id="694573.A0A194V5Z6"/>
<evidence type="ECO:0000313" key="2">
    <source>
        <dbReference type="Proteomes" id="UP000078576"/>
    </source>
</evidence>
<reference evidence="2" key="1">
    <citation type="submission" date="2014-12" db="EMBL/GenBank/DDBJ databases">
        <title>Genome Sequence of Valsa Canker Pathogens Uncovers a Specific Adaption of Colonization on Woody Bark.</title>
        <authorList>
            <person name="Yin Z."/>
            <person name="Liu H."/>
            <person name="Gao X."/>
            <person name="Li Z."/>
            <person name="Song N."/>
            <person name="Ke X."/>
            <person name="Dai Q."/>
            <person name="Wu Y."/>
            <person name="Sun Y."/>
            <person name="Xu J.-R."/>
            <person name="Kang Z.K."/>
            <person name="Wang L."/>
            <person name="Huang L."/>
        </authorList>
    </citation>
    <scope>NUCLEOTIDE SEQUENCE [LARGE SCALE GENOMIC DNA]</scope>
    <source>
        <strain evidence="2">SXYL134</strain>
    </source>
</reference>
<dbReference type="AlphaFoldDB" id="A0A194V5Z6"/>
<keyword evidence="2" id="KW-1185">Reference proteome</keyword>
<accession>A0A194V5Z6</accession>
<proteinExistence type="predicted"/>
<dbReference type="EMBL" id="KN714727">
    <property type="protein sequence ID" value="KUI59261.1"/>
    <property type="molecule type" value="Genomic_DNA"/>
</dbReference>
<sequence length="238" mass="26920">MVLDLTVNWKRETPSEERVLMTVTEAFDVSMSPAVEVQRVSSSGETRTAVLKLFDRRYGSRGHFHRYGHNPGMEACWQKYVQSGQAPGLYKCIEEADWEKGKGYFQVGGNLIQRISGFILGDLLDLMEASPDVDYQGLCQSAVEVAEEVNECGVINYDCKPRNMIVQTPTMQPFMIDFAQCSFREEFANDDEYNQIVEYWGNPIGFGGVVATRLNRVLKLGITIQYGPWSGNRVSECR</sequence>
<dbReference type="Proteomes" id="UP000078576">
    <property type="component" value="Unassembled WGS sequence"/>
</dbReference>
<evidence type="ECO:0000313" key="1">
    <source>
        <dbReference type="EMBL" id="KUI59261.1"/>
    </source>
</evidence>
<name>A0A194V5Z6_CYTMA</name>
<dbReference type="OrthoDB" id="5134445at2759"/>
<protein>
    <recommendedName>
        <fullName evidence="3">Protein kinase domain-containing protein</fullName>
    </recommendedName>
</protein>
<organism evidence="1 2">
    <name type="scientific">Cytospora mali</name>
    <name type="common">Apple Valsa canker fungus</name>
    <name type="synonym">Valsa mali</name>
    <dbReference type="NCBI Taxonomy" id="578113"/>
    <lineage>
        <taxon>Eukaryota</taxon>
        <taxon>Fungi</taxon>
        <taxon>Dikarya</taxon>
        <taxon>Ascomycota</taxon>
        <taxon>Pezizomycotina</taxon>
        <taxon>Sordariomycetes</taxon>
        <taxon>Sordariomycetidae</taxon>
        <taxon>Diaporthales</taxon>
        <taxon>Cytosporaceae</taxon>
        <taxon>Cytospora</taxon>
    </lineage>
</organism>
<evidence type="ECO:0008006" key="3">
    <source>
        <dbReference type="Google" id="ProtNLM"/>
    </source>
</evidence>
<gene>
    <name evidence="1" type="ORF">VP1G_06523</name>
</gene>